<sequence length="92" mass="10235">MMRNIYGILFFSAAVAFLSSCSTTKHLKEGEVLYTGADVTVNPDSAIQVSGQKDLRSTLEDKTRPEPNKKYSDLDTNFSSTTWPANLKNKKD</sequence>
<proteinExistence type="predicted"/>
<evidence type="ECO:0000313" key="3">
    <source>
        <dbReference type="Proteomes" id="UP001202248"/>
    </source>
</evidence>
<reference evidence="2 3" key="1">
    <citation type="submission" date="2022-02" db="EMBL/GenBank/DDBJ databases">
        <authorList>
            <person name="Min J."/>
        </authorList>
    </citation>
    <scope>NUCLEOTIDE SEQUENCE [LARGE SCALE GENOMIC DNA]</scope>
    <source>
        <strain evidence="2 3">GR10-1</strain>
    </source>
</reference>
<feature type="compositionally biased region" description="Polar residues" evidence="1">
    <location>
        <begin position="74"/>
        <end position="84"/>
    </location>
</feature>
<evidence type="ECO:0008006" key="4">
    <source>
        <dbReference type="Google" id="ProtNLM"/>
    </source>
</evidence>
<feature type="compositionally biased region" description="Basic and acidic residues" evidence="1">
    <location>
        <begin position="53"/>
        <end position="73"/>
    </location>
</feature>
<feature type="region of interest" description="Disordered" evidence="1">
    <location>
        <begin position="50"/>
        <end position="92"/>
    </location>
</feature>
<dbReference type="PROSITE" id="PS51257">
    <property type="entry name" value="PROKAR_LIPOPROTEIN"/>
    <property type="match status" value="1"/>
</dbReference>
<gene>
    <name evidence="2" type="ORF">MKP09_16605</name>
</gene>
<organism evidence="2 3">
    <name type="scientific">Niabella ginsengisoli</name>
    <dbReference type="NCBI Taxonomy" id="522298"/>
    <lineage>
        <taxon>Bacteria</taxon>
        <taxon>Pseudomonadati</taxon>
        <taxon>Bacteroidota</taxon>
        <taxon>Chitinophagia</taxon>
        <taxon>Chitinophagales</taxon>
        <taxon>Chitinophagaceae</taxon>
        <taxon>Niabella</taxon>
    </lineage>
</organism>
<evidence type="ECO:0000313" key="2">
    <source>
        <dbReference type="EMBL" id="MCH5599415.1"/>
    </source>
</evidence>
<dbReference type="Proteomes" id="UP001202248">
    <property type="component" value="Unassembled WGS sequence"/>
</dbReference>
<keyword evidence="3" id="KW-1185">Reference proteome</keyword>
<protein>
    <recommendedName>
        <fullName evidence="4">Lipoprotein</fullName>
    </recommendedName>
</protein>
<dbReference type="RefSeq" id="WP_240831314.1">
    <property type="nucleotide sequence ID" value="NZ_JAKWBL010000003.1"/>
</dbReference>
<name>A0ABS9SM09_9BACT</name>
<comment type="caution">
    <text evidence="2">The sequence shown here is derived from an EMBL/GenBank/DDBJ whole genome shotgun (WGS) entry which is preliminary data.</text>
</comment>
<dbReference type="EMBL" id="JAKWBL010000003">
    <property type="protein sequence ID" value="MCH5599415.1"/>
    <property type="molecule type" value="Genomic_DNA"/>
</dbReference>
<accession>A0ABS9SM09</accession>
<evidence type="ECO:0000256" key="1">
    <source>
        <dbReference type="SAM" id="MobiDB-lite"/>
    </source>
</evidence>